<dbReference type="Gene3D" id="1.10.510.10">
    <property type="entry name" value="Transferase(Phosphotransferase) domain 1"/>
    <property type="match status" value="1"/>
</dbReference>
<evidence type="ECO:0000256" key="7">
    <source>
        <dbReference type="ARBA" id="ARBA00023193"/>
    </source>
</evidence>
<evidence type="ECO:0000256" key="4">
    <source>
        <dbReference type="ARBA" id="ARBA00022741"/>
    </source>
</evidence>
<keyword evidence="3" id="KW-0808">Transferase</keyword>
<evidence type="ECO:0000256" key="1">
    <source>
        <dbReference type="ARBA" id="ARBA00012513"/>
    </source>
</evidence>
<gene>
    <name evidence="12" type="primary">EIF2AK3</name>
    <name evidence="12" type="ORF">SNAT2548_LOCUS27562</name>
</gene>
<comment type="similarity">
    <text evidence="8">Belongs to the protein kinase superfamily. Ser/Thr protein kinase family. GCN2 subfamily.</text>
</comment>
<dbReference type="GO" id="GO:0005634">
    <property type="term" value="C:nucleus"/>
    <property type="evidence" value="ECO:0007669"/>
    <property type="project" value="TreeGrafter"/>
</dbReference>
<accession>A0A812SQJ0</accession>
<name>A0A812SQJ0_9DINO</name>
<proteinExistence type="inferred from homology"/>
<dbReference type="SUPFAM" id="SSF56112">
    <property type="entry name" value="Protein kinase-like (PK-like)"/>
    <property type="match status" value="1"/>
</dbReference>
<dbReference type="GO" id="GO:0017148">
    <property type="term" value="P:negative regulation of translation"/>
    <property type="evidence" value="ECO:0007669"/>
    <property type="project" value="UniProtKB-KW"/>
</dbReference>
<dbReference type="InterPro" id="IPR050339">
    <property type="entry name" value="CC_SR_Kinase"/>
</dbReference>
<dbReference type="GO" id="GO:0004694">
    <property type="term" value="F:eukaryotic translation initiation factor 2alpha kinase activity"/>
    <property type="evidence" value="ECO:0007669"/>
    <property type="project" value="TreeGrafter"/>
</dbReference>
<comment type="catalytic activity">
    <reaction evidence="9">
        <text>L-threonyl-[protein] + ATP = O-phospho-L-threonyl-[protein] + ADP + H(+)</text>
        <dbReference type="Rhea" id="RHEA:46608"/>
        <dbReference type="Rhea" id="RHEA-COMP:11060"/>
        <dbReference type="Rhea" id="RHEA-COMP:11605"/>
        <dbReference type="ChEBI" id="CHEBI:15378"/>
        <dbReference type="ChEBI" id="CHEBI:30013"/>
        <dbReference type="ChEBI" id="CHEBI:30616"/>
        <dbReference type="ChEBI" id="CHEBI:61977"/>
        <dbReference type="ChEBI" id="CHEBI:456216"/>
        <dbReference type="EC" id="2.7.11.1"/>
    </reaction>
    <physiologicalReaction direction="left-to-right" evidence="9">
        <dbReference type="Rhea" id="RHEA:46609"/>
    </physiologicalReaction>
</comment>
<evidence type="ECO:0000256" key="8">
    <source>
        <dbReference type="ARBA" id="ARBA00037982"/>
    </source>
</evidence>
<evidence type="ECO:0000313" key="13">
    <source>
        <dbReference type="Proteomes" id="UP000604046"/>
    </source>
</evidence>
<dbReference type="SMART" id="SM00220">
    <property type="entry name" value="S_TKc"/>
    <property type="match status" value="1"/>
</dbReference>
<dbReference type="InterPro" id="IPR011009">
    <property type="entry name" value="Kinase-like_dom_sf"/>
</dbReference>
<keyword evidence="2" id="KW-0723">Serine/threonine-protein kinase</keyword>
<keyword evidence="4" id="KW-0547">Nucleotide-binding</keyword>
<keyword evidence="6" id="KW-0067">ATP-binding</keyword>
<dbReference type="PROSITE" id="PS00108">
    <property type="entry name" value="PROTEIN_KINASE_ST"/>
    <property type="match status" value="1"/>
</dbReference>
<dbReference type="InterPro" id="IPR000719">
    <property type="entry name" value="Prot_kinase_dom"/>
</dbReference>
<dbReference type="GO" id="GO:0005524">
    <property type="term" value="F:ATP binding"/>
    <property type="evidence" value="ECO:0007669"/>
    <property type="project" value="UniProtKB-KW"/>
</dbReference>
<evidence type="ECO:0000256" key="9">
    <source>
        <dbReference type="ARBA" id="ARBA00048659"/>
    </source>
</evidence>
<dbReference type="PANTHER" id="PTHR11042:SF160">
    <property type="entry name" value="EUKARYOTIC TRANSLATION INITIATION FACTOR 2-ALPHA KINASE 1"/>
    <property type="match status" value="1"/>
</dbReference>
<dbReference type="AlphaFoldDB" id="A0A812SQJ0"/>
<dbReference type="EC" id="2.7.11.1" evidence="1"/>
<dbReference type="OrthoDB" id="284577at2759"/>
<evidence type="ECO:0000256" key="2">
    <source>
        <dbReference type="ARBA" id="ARBA00022527"/>
    </source>
</evidence>
<dbReference type="EMBL" id="CAJNDS010002478">
    <property type="protein sequence ID" value="CAE7491778.1"/>
    <property type="molecule type" value="Genomic_DNA"/>
</dbReference>
<comment type="catalytic activity">
    <reaction evidence="10">
        <text>L-seryl-[protein] + ATP = O-phospho-L-seryl-[protein] + ADP + H(+)</text>
        <dbReference type="Rhea" id="RHEA:17989"/>
        <dbReference type="Rhea" id="RHEA-COMP:9863"/>
        <dbReference type="Rhea" id="RHEA-COMP:11604"/>
        <dbReference type="ChEBI" id="CHEBI:15378"/>
        <dbReference type="ChEBI" id="CHEBI:29999"/>
        <dbReference type="ChEBI" id="CHEBI:30616"/>
        <dbReference type="ChEBI" id="CHEBI:83421"/>
        <dbReference type="ChEBI" id="CHEBI:456216"/>
        <dbReference type="EC" id="2.7.11.1"/>
    </reaction>
    <physiologicalReaction direction="left-to-right" evidence="10">
        <dbReference type="Rhea" id="RHEA:17990"/>
    </physiologicalReaction>
</comment>
<dbReference type="InterPro" id="IPR008271">
    <property type="entry name" value="Ser/Thr_kinase_AS"/>
</dbReference>
<keyword evidence="5" id="KW-0418">Kinase</keyword>
<organism evidence="12 13">
    <name type="scientific">Symbiodinium natans</name>
    <dbReference type="NCBI Taxonomy" id="878477"/>
    <lineage>
        <taxon>Eukaryota</taxon>
        <taxon>Sar</taxon>
        <taxon>Alveolata</taxon>
        <taxon>Dinophyceae</taxon>
        <taxon>Suessiales</taxon>
        <taxon>Symbiodiniaceae</taxon>
        <taxon>Symbiodinium</taxon>
    </lineage>
</organism>
<protein>
    <recommendedName>
        <fullName evidence="1">non-specific serine/threonine protein kinase</fullName>
        <ecNumber evidence="1">2.7.11.1</ecNumber>
    </recommendedName>
</protein>
<dbReference type="Pfam" id="PF00069">
    <property type="entry name" value="Pkinase"/>
    <property type="match status" value="1"/>
</dbReference>
<sequence>MLPHARGSARHEVLRQALITLRRQVLPHSLPDLRSTSEMKFLHLHQHRHKWVQDLKARASQAAGIFHQVASALAELHRVGLAHRDLKPSNILFGLDGGENDDNLPCGGVRLCDFGLAKLMEESGDRATFHSPGVGTRVYASPEQRELGSYGLKTDIFSLGIILAEMLCPARAPRALRCTRRNGASNPP</sequence>
<reference evidence="12" key="1">
    <citation type="submission" date="2021-02" db="EMBL/GenBank/DDBJ databases">
        <authorList>
            <person name="Dougan E. K."/>
            <person name="Rhodes N."/>
            <person name="Thang M."/>
            <person name="Chan C."/>
        </authorList>
    </citation>
    <scope>NUCLEOTIDE SEQUENCE</scope>
</reference>
<dbReference type="Proteomes" id="UP000604046">
    <property type="component" value="Unassembled WGS sequence"/>
</dbReference>
<evidence type="ECO:0000256" key="3">
    <source>
        <dbReference type="ARBA" id="ARBA00022679"/>
    </source>
</evidence>
<feature type="domain" description="Protein kinase" evidence="11">
    <location>
        <begin position="1"/>
        <end position="188"/>
    </location>
</feature>
<evidence type="ECO:0000259" key="11">
    <source>
        <dbReference type="PROSITE" id="PS50011"/>
    </source>
</evidence>
<evidence type="ECO:0000256" key="5">
    <source>
        <dbReference type="ARBA" id="ARBA00022777"/>
    </source>
</evidence>
<keyword evidence="7" id="KW-0652">Protein synthesis inhibitor</keyword>
<keyword evidence="13" id="KW-1185">Reference proteome</keyword>
<dbReference type="GO" id="GO:0005737">
    <property type="term" value="C:cytoplasm"/>
    <property type="evidence" value="ECO:0007669"/>
    <property type="project" value="TreeGrafter"/>
</dbReference>
<dbReference type="PROSITE" id="PS50011">
    <property type="entry name" value="PROTEIN_KINASE_DOM"/>
    <property type="match status" value="1"/>
</dbReference>
<evidence type="ECO:0000313" key="12">
    <source>
        <dbReference type="EMBL" id="CAE7491778.1"/>
    </source>
</evidence>
<evidence type="ECO:0000256" key="6">
    <source>
        <dbReference type="ARBA" id="ARBA00022840"/>
    </source>
</evidence>
<dbReference type="PANTHER" id="PTHR11042">
    <property type="entry name" value="EUKARYOTIC TRANSLATION INITIATION FACTOR 2-ALPHA KINASE EIF2-ALPHA KINASE -RELATED"/>
    <property type="match status" value="1"/>
</dbReference>
<evidence type="ECO:0000256" key="10">
    <source>
        <dbReference type="ARBA" id="ARBA00048977"/>
    </source>
</evidence>
<comment type="caution">
    <text evidence="12">The sequence shown here is derived from an EMBL/GenBank/DDBJ whole genome shotgun (WGS) entry which is preliminary data.</text>
</comment>